<evidence type="ECO:0000256" key="1">
    <source>
        <dbReference type="SAM" id="MobiDB-lite"/>
    </source>
</evidence>
<feature type="region of interest" description="Disordered" evidence="1">
    <location>
        <begin position="407"/>
        <end position="445"/>
    </location>
</feature>
<dbReference type="Pfam" id="PF20566">
    <property type="entry name" value="Eap1"/>
    <property type="match status" value="1"/>
</dbReference>
<dbReference type="OrthoDB" id="2504266at2759"/>
<feature type="region of interest" description="Disordered" evidence="1">
    <location>
        <begin position="768"/>
        <end position="807"/>
    </location>
</feature>
<reference evidence="2 3" key="1">
    <citation type="submission" date="2018-02" db="EMBL/GenBank/DDBJ databases">
        <title>The genomes of Aspergillus section Nigri reveals drivers in fungal speciation.</title>
        <authorList>
            <consortium name="DOE Joint Genome Institute"/>
            <person name="Vesth T.C."/>
            <person name="Nybo J."/>
            <person name="Theobald S."/>
            <person name="Brandl J."/>
            <person name="Frisvad J.C."/>
            <person name="Nielsen K.F."/>
            <person name="Lyhne E.K."/>
            <person name="Kogle M.E."/>
            <person name="Kuo A."/>
            <person name="Riley R."/>
            <person name="Clum A."/>
            <person name="Nolan M."/>
            <person name="Lipzen A."/>
            <person name="Salamov A."/>
            <person name="Henrissat B."/>
            <person name="Wiebenga A."/>
            <person name="De vries R.P."/>
            <person name="Grigoriev I.V."/>
            <person name="Mortensen U.H."/>
            <person name="Andersen M.R."/>
            <person name="Baker S.E."/>
        </authorList>
    </citation>
    <scope>NUCLEOTIDE SEQUENCE [LARGE SCALE GENOMIC DNA]</scope>
    <source>
        <strain evidence="2 3">CBS 707.79</strain>
    </source>
</reference>
<gene>
    <name evidence="2" type="ORF">BO71DRAFT_447896</name>
</gene>
<organism evidence="2 3">
    <name type="scientific">Aspergillus ellipticus CBS 707.79</name>
    <dbReference type="NCBI Taxonomy" id="1448320"/>
    <lineage>
        <taxon>Eukaryota</taxon>
        <taxon>Fungi</taxon>
        <taxon>Dikarya</taxon>
        <taxon>Ascomycota</taxon>
        <taxon>Pezizomycotina</taxon>
        <taxon>Eurotiomycetes</taxon>
        <taxon>Eurotiomycetidae</taxon>
        <taxon>Eurotiales</taxon>
        <taxon>Aspergillaceae</taxon>
        <taxon>Aspergillus</taxon>
        <taxon>Aspergillus subgen. Circumdati</taxon>
    </lineage>
</organism>
<dbReference type="VEuPathDB" id="FungiDB:BO71DRAFT_447896"/>
<name>A0A319E9Z4_9EURO</name>
<dbReference type="EMBL" id="KZ825823">
    <property type="protein sequence ID" value="PYH97548.1"/>
    <property type="molecule type" value="Genomic_DNA"/>
</dbReference>
<feature type="region of interest" description="Disordered" evidence="1">
    <location>
        <begin position="457"/>
        <end position="522"/>
    </location>
</feature>
<sequence>MARRYQIDELLWLRSSPLATKPTTLPAVEEWMGPIPDPTTQRKTTNPRDPNNPTETTPRRPSLFETRHISRGSTSEDIILGPPKTAFASASRIPGKGSIDATDRSSKPTDPDDLKNDRFNLREKFFKERESGDRDFDRRDGKLGTFNNNNNNNNRRGDREDWNNGRPRRTFGQEEQDRKPRRNGEFDRWENRDQRDPNPERGTKDKETRVFLRKDGTPGRARHEGSWFRDENTHEAPEPEEEKTPIRNREWRRDRHGADRDWTRGAKLEQEPEWLDSNDKDEPRRVHTQEDFERWKERMKAGSAQPPAEEREAPVEAPAPPPPKAEPRPTDGEIFSSTGTPFTSDSAMERFFGLLGDSKPPPPPVQEVIAPVAEPTVKKEPLPGVLPGALQGALPGALPGKLGKSSRFAGLFSPPPGSPAKDSDYYLPETKQSPAMHPAGTPEVSADQEGFQRILQMLGGGGGRSRNGTPHNDPMPTHRPPSLVQAEQNRSAVSSPAREQMKRQEYFPMQETPVRNAGPVFKEHPYPVEPQAQAREREHLLRLMQQVRVIPATNQAPGGLSQPPSAGPGGPAPGLFNMPPEMMSPPPGIGAGQKGPNFLDDPAIANMQRPDVDHLRRRPANGPPMGYFEEMPFPQGQLPMTPGGSRAPQGQPHPAMGMQRPPGFEHLPPPGWTGPQIPSQQAGGPAPLAPPPGIPTPSRGVNPSYMANMMPMHANGPPLNEREPPFPRPPPPGMMPPPGYMNGPPPAGFPPMPPNEVLMGVGHRGQIPFDGNPGPQVPPPSSRHLLDMFGQVGGDARGGMLGPGQFR</sequence>
<dbReference type="Proteomes" id="UP000247810">
    <property type="component" value="Unassembled WGS sequence"/>
</dbReference>
<feature type="compositionally biased region" description="Gly residues" evidence="1">
    <location>
        <begin position="791"/>
        <end position="807"/>
    </location>
</feature>
<dbReference type="InterPro" id="IPR046784">
    <property type="entry name" value="Eap1"/>
</dbReference>
<feature type="region of interest" description="Disordered" evidence="1">
    <location>
        <begin position="614"/>
        <end position="701"/>
    </location>
</feature>
<proteinExistence type="predicted"/>
<evidence type="ECO:0000313" key="3">
    <source>
        <dbReference type="Proteomes" id="UP000247810"/>
    </source>
</evidence>
<keyword evidence="3" id="KW-1185">Reference proteome</keyword>
<feature type="region of interest" description="Disordered" evidence="1">
    <location>
        <begin position="555"/>
        <end position="574"/>
    </location>
</feature>
<feature type="compositionally biased region" description="Basic and acidic residues" evidence="1">
    <location>
        <begin position="101"/>
        <end position="142"/>
    </location>
</feature>
<feature type="compositionally biased region" description="Basic and acidic residues" evidence="1">
    <location>
        <begin position="171"/>
        <end position="270"/>
    </location>
</feature>
<feature type="compositionally biased region" description="Basic and acidic residues" evidence="1">
    <location>
        <begin position="277"/>
        <end position="300"/>
    </location>
</feature>
<evidence type="ECO:0000313" key="2">
    <source>
        <dbReference type="EMBL" id="PYH97548.1"/>
    </source>
</evidence>
<feature type="compositionally biased region" description="Polar residues" evidence="1">
    <location>
        <begin position="485"/>
        <end position="494"/>
    </location>
</feature>
<dbReference type="STRING" id="1448320.A0A319E9Z4"/>
<protein>
    <submittedName>
        <fullName evidence="2">Uncharacterized protein</fullName>
    </submittedName>
</protein>
<accession>A0A319E9Z4</accession>
<dbReference type="AlphaFoldDB" id="A0A319E9Z4"/>
<feature type="compositionally biased region" description="Polar residues" evidence="1">
    <location>
        <begin position="335"/>
        <end position="345"/>
    </location>
</feature>
<feature type="compositionally biased region" description="Low complexity" evidence="1">
    <location>
        <begin position="47"/>
        <end position="61"/>
    </location>
</feature>
<feature type="region of interest" description="Disordered" evidence="1">
    <location>
        <begin position="18"/>
        <end position="345"/>
    </location>
</feature>